<evidence type="ECO:0000256" key="3">
    <source>
        <dbReference type="ARBA" id="ARBA00023002"/>
    </source>
</evidence>
<dbReference type="GO" id="GO:0016616">
    <property type="term" value="F:oxidoreductase activity, acting on the CH-OH group of donors, NAD or NADP as acceptor"/>
    <property type="evidence" value="ECO:0007669"/>
    <property type="project" value="TreeGrafter"/>
</dbReference>
<dbReference type="PANTHER" id="PTHR44229:SF4">
    <property type="entry name" value="15-HYDROXYPROSTAGLANDIN DEHYDROGENASE [NAD(+)]"/>
    <property type="match status" value="1"/>
</dbReference>
<accession>A0A8H4CJE0</accession>
<keyword evidence="6" id="KW-1185">Reference proteome</keyword>
<organism evidence="5 6">
    <name type="scientific">Colletotrichum gloeosporioides</name>
    <name type="common">Anthracnose fungus</name>
    <name type="synonym">Glomerella cingulata</name>
    <dbReference type="NCBI Taxonomy" id="474922"/>
    <lineage>
        <taxon>Eukaryota</taxon>
        <taxon>Fungi</taxon>
        <taxon>Dikarya</taxon>
        <taxon>Ascomycota</taxon>
        <taxon>Pezizomycotina</taxon>
        <taxon>Sordariomycetes</taxon>
        <taxon>Hypocreomycetidae</taxon>
        <taxon>Glomerellales</taxon>
        <taxon>Glomerellaceae</taxon>
        <taxon>Colletotrichum</taxon>
        <taxon>Colletotrichum gloeosporioides species complex</taxon>
    </lineage>
</organism>
<dbReference type="Gene3D" id="3.40.50.720">
    <property type="entry name" value="NAD(P)-binding Rossmann-like Domain"/>
    <property type="match status" value="1"/>
</dbReference>
<dbReference type="GO" id="GO:0005737">
    <property type="term" value="C:cytoplasm"/>
    <property type="evidence" value="ECO:0007669"/>
    <property type="project" value="TreeGrafter"/>
</dbReference>
<sequence length="330" mass="36185">MASWDAKGKFAVVTGAGSGINLAFAEQLLTAGCSVIFADLALRPEAEELIAKYPHPSKDDSPSAVYHKMDQSNWAQISETWEFALKTFGRVDLLCPGAGIWYESWACLSSMEYVLTQIYREPPTSSFWDLPGVSPLAQDDPNAAPGVYNIFAVNAMGPIRFAQIAIDYWLQNKIAGNLIFVSSLSAYLPTIGTPLYNATKGALNSFTLSLAQMKARLGIRVASMCPATTFTPAVLQPYCVGKVREQDMNMSATECAEVMLRIVTDASYGDGQVVEAMQFGTKEKSDVRVRVVPYQSLLPNIDFEGDFSGKNILVEEEKLWEKLKTEGVRS</sequence>
<dbReference type="AlphaFoldDB" id="A0A8H4CJE0"/>
<keyword evidence="3" id="KW-0560">Oxidoreductase</keyword>
<evidence type="ECO:0008006" key="7">
    <source>
        <dbReference type="Google" id="ProtNLM"/>
    </source>
</evidence>
<evidence type="ECO:0000313" key="6">
    <source>
        <dbReference type="Proteomes" id="UP000613401"/>
    </source>
</evidence>
<evidence type="ECO:0000256" key="4">
    <source>
        <dbReference type="RuleBase" id="RU000363"/>
    </source>
</evidence>
<proteinExistence type="inferred from homology"/>
<comment type="caution">
    <text evidence="5">The sequence shown here is derived from an EMBL/GenBank/DDBJ whole genome shotgun (WGS) entry which is preliminary data.</text>
</comment>
<dbReference type="PANTHER" id="PTHR44229">
    <property type="entry name" value="15-HYDROXYPROSTAGLANDIN DEHYDROGENASE [NAD(+)]"/>
    <property type="match status" value="1"/>
</dbReference>
<dbReference type="InterPro" id="IPR036291">
    <property type="entry name" value="NAD(P)-bd_dom_sf"/>
</dbReference>
<reference evidence="5" key="2">
    <citation type="submission" date="2020-03" db="EMBL/GenBank/DDBJ databases">
        <authorList>
            <person name="Fu F.-F."/>
            <person name="Chen J."/>
        </authorList>
    </citation>
    <scope>NUCLEOTIDE SEQUENCE</scope>
    <source>
        <strain evidence="5">Lc1</strain>
    </source>
</reference>
<dbReference type="GeneID" id="69011272"/>
<reference evidence="5" key="1">
    <citation type="journal article" date="2020" name="Phytopathology">
        <title>Genome sequence and comparative analysis of Colletotrichum gloeosporioides isolated from Liriodendron leaves.</title>
        <authorList>
            <person name="Fu F.F."/>
            <person name="Hao Z."/>
            <person name="Wang P."/>
            <person name="Lu Y."/>
            <person name="Xue L.J."/>
            <person name="Wei G."/>
            <person name="Tian Y."/>
            <person name="Baishi H."/>
            <person name="Xu H."/>
            <person name="Shi J."/>
            <person name="Cheng T."/>
            <person name="Wang G."/>
            <person name="Yi Y."/>
            <person name="Chen J."/>
        </authorList>
    </citation>
    <scope>NUCLEOTIDE SEQUENCE</scope>
    <source>
        <strain evidence="5">Lc1</strain>
    </source>
</reference>
<dbReference type="Proteomes" id="UP000613401">
    <property type="component" value="Unassembled WGS sequence"/>
</dbReference>
<dbReference type="PRINTS" id="PR00080">
    <property type="entry name" value="SDRFAMILY"/>
</dbReference>
<protein>
    <recommendedName>
        <fullName evidence="7">Short chain dehydrogenase</fullName>
    </recommendedName>
</protein>
<evidence type="ECO:0000313" key="5">
    <source>
        <dbReference type="EMBL" id="KAF3804847.1"/>
    </source>
</evidence>
<keyword evidence="2" id="KW-0521">NADP</keyword>
<dbReference type="PROSITE" id="PS00061">
    <property type="entry name" value="ADH_SHORT"/>
    <property type="match status" value="1"/>
</dbReference>
<evidence type="ECO:0000256" key="2">
    <source>
        <dbReference type="ARBA" id="ARBA00022857"/>
    </source>
</evidence>
<dbReference type="EMBL" id="WVTB01000048">
    <property type="protein sequence ID" value="KAF3804847.1"/>
    <property type="molecule type" value="Genomic_DNA"/>
</dbReference>
<dbReference type="PRINTS" id="PR00081">
    <property type="entry name" value="GDHRDH"/>
</dbReference>
<evidence type="ECO:0000256" key="1">
    <source>
        <dbReference type="ARBA" id="ARBA00006484"/>
    </source>
</evidence>
<dbReference type="InterPro" id="IPR002347">
    <property type="entry name" value="SDR_fam"/>
</dbReference>
<dbReference type="SUPFAM" id="SSF51735">
    <property type="entry name" value="NAD(P)-binding Rossmann-fold domains"/>
    <property type="match status" value="1"/>
</dbReference>
<dbReference type="Pfam" id="PF00106">
    <property type="entry name" value="adh_short"/>
    <property type="match status" value="2"/>
</dbReference>
<gene>
    <name evidence="5" type="ORF">GCG54_00004116</name>
</gene>
<dbReference type="InterPro" id="IPR020904">
    <property type="entry name" value="Sc_DH/Rdtase_CS"/>
</dbReference>
<comment type="similarity">
    <text evidence="1 4">Belongs to the short-chain dehydrogenases/reductases (SDR) family.</text>
</comment>
<name>A0A8H4CJE0_COLGL</name>
<dbReference type="RefSeq" id="XP_045264006.1">
    <property type="nucleotide sequence ID" value="XM_045404171.1"/>
</dbReference>